<keyword evidence="3" id="KW-1185">Reference proteome</keyword>
<sequence>MAIALDQIDWKLEFRHTQHDVDRMYKTLRKKTLESQNTCIPKRVLSSQPKRRAPGLTTEDAKSIPKKHCCHEDGMNVLLQKKSQYKMNQVAGKDLIPYSTYPDIYCELNAQNPNAVNALMPQVRTDIASLVTFTTLMHNPCYTQTTIFR</sequence>
<reference evidence="3" key="1">
    <citation type="submission" date="2012-12" db="EMBL/GenBank/DDBJ databases">
        <authorList>
            <person name="Hellsten U."/>
            <person name="Grimwood J."/>
            <person name="Chapman J.A."/>
            <person name="Shapiro H."/>
            <person name="Aerts A."/>
            <person name="Otillar R.P."/>
            <person name="Terry A.Y."/>
            <person name="Boore J.L."/>
            <person name="Simakov O."/>
            <person name="Marletaz F."/>
            <person name="Cho S.-J."/>
            <person name="Edsinger-Gonzales E."/>
            <person name="Havlak P."/>
            <person name="Kuo D.-H."/>
            <person name="Larsson T."/>
            <person name="Lv J."/>
            <person name="Arendt D."/>
            <person name="Savage R."/>
            <person name="Osoegawa K."/>
            <person name="de Jong P."/>
            <person name="Lindberg D.R."/>
            <person name="Seaver E.C."/>
            <person name="Weisblat D.A."/>
            <person name="Putnam N.H."/>
            <person name="Grigoriev I.V."/>
            <person name="Rokhsar D.S."/>
        </authorList>
    </citation>
    <scope>NUCLEOTIDE SEQUENCE</scope>
    <source>
        <strain evidence="3">I ESC-2004</strain>
    </source>
</reference>
<evidence type="ECO:0000313" key="3">
    <source>
        <dbReference type="Proteomes" id="UP000014760"/>
    </source>
</evidence>
<name>R7T6L1_CAPTE</name>
<dbReference type="EMBL" id="KB311578">
    <property type="protein sequence ID" value="ELT88993.1"/>
    <property type="molecule type" value="Genomic_DNA"/>
</dbReference>
<reference evidence="2" key="3">
    <citation type="submission" date="2015-06" db="UniProtKB">
        <authorList>
            <consortium name="EnsemblMetazoa"/>
        </authorList>
    </citation>
    <scope>IDENTIFICATION</scope>
</reference>
<dbReference type="EnsemblMetazoa" id="CapteT188704">
    <property type="protein sequence ID" value="CapteP188704"/>
    <property type="gene ID" value="CapteG188704"/>
</dbReference>
<organism evidence="1">
    <name type="scientific">Capitella teleta</name>
    <name type="common">Polychaete worm</name>
    <dbReference type="NCBI Taxonomy" id="283909"/>
    <lineage>
        <taxon>Eukaryota</taxon>
        <taxon>Metazoa</taxon>
        <taxon>Spiralia</taxon>
        <taxon>Lophotrochozoa</taxon>
        <taxon>Annelida</taxon>
        <taxon>Polychaeta</taxon>
        <taxon>Sedentaria</taxon>
        <taxon>Scolecida</taxon>
        <taxon>Capitellidae</taxon>
        <taxon>Capitella</taxon>
    </lineage>
</organism>
<dbReference type="HOGENOM" id="CLU_1751440_0_0_1"/>
<dbReference type="Proteomes" id="UP000014760">
    <property type="component" value="Unassembled WGS sequence"/>
</dbReference>
<reference evidence="1 3" key="2">
    <citation type="journal article" date="2013" name="Nature">
        <title>Insights into bilaterian evolution from three spiralian genomes.</title>
        <authorList>
            <person name="Simakov O."/>
            <person name="Marletaz F."/>
            <person name="Cho S.J."/>
            <person name="Edsinger-Gonzales E."/>
            <person name="Havlak P."/>
            <person name="Hellsten U."/>
            <person name="Kuo D.H."/>
            <person name="Larsson T."/>
            <person name="Lv J."/>
            <person name="Arendt D."/>
            <person name="Savage R."/>
            <person name="Osoegawa K."/>
            <person name="de Jong P."/>
            <person name="Grimwood J."/>
            <person name="Chapman J.A."/>
            <person name="Shapiro H."/>
            <person name="Aerts A."/>
            <person name="Otillar R.P."/>
            <person name="Terry A.Y."/>
            <person name="Boore J.L."/>
            <person name="Grigoriev I.V."/>
            <person name="Lindberg D.R."/>
            <person name="Seaver E.C."/>
            <person name="Weisblat D.A."/>
            <person name="Putnam N.H."/>
            <person name="Rokhsar D.S."/>
        </authorList>
    </citation>
    <scope>NUCLEOTIDE SEQUENCE</scope>
    <source>
        <strain evidence="1 3">I ESC-2004</strain>
    </source>
</reference>
<evidence type="ECO:0000313" key="1">
    <source>
        <dbReference type="EMBL" id="ELT88993.1"/>
    </source>
</evidence>
<proteinExistence type="predicted"/>
<accession>R7T6L1</accession>
<dbReference type="AlphaFoldDB" id="R7T6L1"/>
<protein>
    <submittedName>
        <fullName evidence="1 2">Uncharacterized protein</fullName>
    </submittedName>
</protein>
<dbReference type="EMBL" id="AMQN01003333">
    <property type="status" value="NOT_ANNOTATED_CDS"/>
    <property type="molecule type" value="Genomic_DNA"/>
</dbReference>
<gene>
    <name evidence="1" type="ORF">CAPTEDRAFT_188704</name>
</gene>
<evidence type="ECO:0000313" key="2">
    <source>
        <dbReference type="EnsemblMetazoa" id="CapteP188704"/>
    </source>
</evidence>